<dbReference type="Proteomes" id="UP000051677">
    <property type="component" value="Unassembled WGS sequence"/>
</dbReference>
<feature type="region of interest" description="Disordered" evidence="1">
    <location>
        <begin position="1"/>
        <end position="24"/>
    </location>
</feature>
<evidence type="ECO:0000256" key="1">
    <source>
        <dbReference type="SAM" id="MobiDB-lite"/>
    </source>
</evidence>
<gene>
    <name evidence="2" type="ORF">AO501_25195</name>
</gene>
<dbReference type="EMBL" id="LKTM01000372">
    <property type="protein sequence ID" value="KQH75576.1"/>
    <property type="molecule type" value="Genomic_DNA"/>
</dbReference>
<evidence type="ECO:0000313" key="3">
    <source>
        <dbReference type="Proteomes" id="UP000051677"/>
    </source>
</evidence>
<reference evidence="2 3" key="1">
    <citation type="submission" date="2015-10" db="EMBL/GenBank/DDBJ databases">
        <title>Mycobacterium gordonae draft genome assembly.</title>
        <authorList>
            <person name="Ustinova V."/>
            <person name="Smirnova T."/>
            <person name="Blagodatskikh K."/>
            <person name="Varlamov D."/>
            <person name="Larionova E."/>
            <person name="Chernousova L."/>
        </authorList>
    </citation>
    <scope>NUCLEOTIDE SEQUENCE [LARGE SCALE GENOMIC DNA]</scope>
    <source>
        <strain evidence="2 3">CTRI 14-8773</strain>
    </source>
</reference>
<organism evidence="2 3">
    <name type="scientific">Mycobacterium gordonae</name>
    <dbReference type="NCBI Taxonomy" id="1778"/>
    <lineage>
        <taxon>Bacteria</taxon>
        <taxon>Bacillati</taxon>
        <taxon>Actinomycetota</taxon>
        <taxon>Actinomycetes</taxon>
        <taxon>Mycobacteriales</taxon>
        <taxon>Mycobacteriaceae</taxon>
        <taxon>Mycobacterium</taxon>
    </lineage>
</organism>
<sequence>MAGGRQLPAGSGDRAQGDALGRKNDRFRIHKTGAPVFPWAMDYPAGFSDGPTGVACGSFETAVAEFIDAANRQCPTCRRGAVVDTDWGWKCEACGACDVAVGCGAPITGHDFLPVRGHPDDDECTYRSDGTNATYCGETRDRHER</sequence>
<comment type="caution">
    <text evidence="2">The sequence shown here is derived from an EMBL/GenBank/DDBJ whole genome shotgun (WGS) entry which is preliminary data.</text>
</comment>
<accession>A0A0Q2U4C5</accession>
<evidence type="ECO:0000313" key="2">
    <source>
        <dbReference type="EMBL" id="KQH75576.1"/>
    </source>
</evidence>
<dbReference type="AlphaFoldDB" id="A0A0Q2U4C5"/>
<dbReference type="OrthoDB" id="4737271at2"/>
<proteinExistence type="predicted"/>
<protein>
    <submittedName>
        <fullName evidence="2">Uncharacterized protein</fullName>
    </submittedName>
</protein>
<name>A0A0Q2U4C5_MYCGO</name>
<dbReference type="RefSeq" id="WP_156452881.1">
    <property type="nucleotide sequence ID" value="NZ_LKTM01000372.1"/>
</dbReference>